<accession>A0AAV5HZ80</accession>
<evidence type="ECO:0000313" key="4">
    <source>
        <dbReference type="EMBL" id="GKU90459.1"/>
    </source>
</evidence>
<keyword evidence="1" id="KW-0808">Transferase</keyword>
<dbReference type="GO" id="GO:0008080">
    <property type="term" value="F:N-acetyltransferase activity"/>
    <property type="evidence" value="ECO:0007669"/>
    <property type="project" value="InterPro"/>
</dbReference>
<dbReference type="SUPFAM" id="SSF55729">
    <property type="entry name" value="Acyl-CoA N-acyltransferases (Nat)"/>
    <property type="match status" value="1"/>
</dbReference>
<protein>
    <recommendedName>
        <fullName evidence="3">N-acetyltransferase domain-containing protein</fullName>
    </recommendedName>
</protein>
<dbReference type="Gene3D" id="3.40.630.30">
    <property type="match status" value="1"/>
</dbReference>
<dbReference type="Pfam" id="PF00583">
    <property type="entry name" value="Acetyltransf_1"/>
    <property type="match status" value="1"/>
</dbReference>
<reference evidence="4 5" key="1">
    <citation type="journal article" date="2021" name="Commun. Biol.">
        <title>The genome of Shorea leprosula (Dipterocarpaceae) highlights the ecological relevance of drought in aseasonal tropical rainforests.</title>
        <authorList>
            <person name="Ng K.K.S."/>
            <person name="Kobayashi M.J."/>
            <person name="Fawcett J.A."/>
            <person name="Hatakeyama M."/>
            <person name="Paape T."/>
            <person name="Ng C.H."/>
            <person name="Ang C.C."/>
            <person name="Tnah L.H."/>
            <person name="Lee C.T."/>
            <person name="Nishiyama T."/>
            <person name="Sese J."/>
            <person name="O'Brien M.J."/>
            <person name="Copetti D."/>
            <person name="Mohd Noor M.I."/>
            <person name="Ong R.C."/>
            <person name="Putra M."/>
            <person name="Sireger I.Z."/>
            <person name="Indrioko S."/>
            <person name="Kosugi Y."/>
            <person name="Izuno A."/>
            <person name="Isagi Y."/>
            <person name="Lee S.L."/>
            <person name="Shimizu K.K."/>
        </authorList>
    </citation>
    <scope>NUCLEOTIDE SEQUENCE [LARGE SCALE GENOMIC DNA]</scope>
    <source>
        <strain evidence="4">214</strain>
    </source>
</reference>
<comment type="caution">
    <text evidence="4">The sequence shown here is derived from an EMBL/GenBank/DDBJ whole genome shotgun (WGS) entry which is preliminary data.</text>
</comment>
<gene>
    <name evidence="4" type="ORF">SLEP1_g4450</name>
</gene>
<evidence type="ECO:0000256" key="1">
    <source>
        <dbReference type="ARBA" id="ARBA00022679"/>
    </source>
</evidence>
<dbReference type="PANTHER" id="PTHR43626">
    <property type="entry name" value="ACYL-COA N-ACYLTRANSFERASE"/>
    <property type="match status" value="1"/>
</dbReference>
<dbReference type="CDD" id="cd04301">
    <property type="entry name" value="NAT_SF"/>
    <property type="match status" value="1"/>
</dbReference>
<dbReference type="InterPro" id="IPR000182">
    <property type="entry name" value="GNAT_dom"/>
</dbReference>
<evidence type="ECO:0000256" key="2">
    <source>
        <dbReference type="ARBA" id="ARBA00023315"/>
    </source>
</evidence>
<feature type="domain" description="N-acetyltransferase" evidence="3">
    <location>
        <begin position="241"/>
        <end position="385"/>
    </location>
</feature>
<dbReference type="PANTHER" id="PTHR43626:SF1">
    <property type="entry name" value="GCN5-RELATED N-ACETYLTRANSFERASE 1, CHLOROPLASTIC"/>
    <property type="match status" value="1"/>
</dbReference>
<evidence type="ECO:0000313" key="5">
    <source>
        <dbReference type="Proteomes" id="UP001054252"/>
    </source>
</evidence>
<dbReference type="InterPro" id="IPR045039">
    <property type="entry name" value="NSI-like"/>
</dbReference>
<dbReference type="GO" id="GO:0005737">
    <property type="term" value="C:cytoplasm"/>
    <property type="evidence" value="ECO:0007669"/>
    <property type="project" value="TreeGrafter"/>
</dbReference>
<dbReference type="PROSITE" id="PS51186">
    <property type="entry name" value="GNAT"/>
    <property type="match status" value="1"/>
</dbReference>
<dbReference type="AlphaFoldDB" id="A0AAV5HZ80"/>
<sequence length="387" mass="43549">MLDLGSVIHSFFEKKGKEGDMIMKLDLNKAYDRIEWVLLGRPGSFLIFPLHSSLLSYHVSPHLSLIKGGPLSLYLFLLCTEYLSLRIQGNTSGNGWKGSKLGKSGPTFSHIFLADYLVFNGKATLHNAIYLNDLLGFFCSRSGQKINLSKSKILFSDNVKDSTRRSLCSKLSISETLSLETCWVEIEHALTGRRATLVSAVLSAIPNYYILHLSESIHKELDGISKQFLLGSTSEKRKAELVLGLPRRLIKHPWLQSSGGCSRRRIDYFTIYERDPEKIKLALEHTDSLLWVEYSKTQKPVAFARATGDGVFNAIIWDVVVDPSFQGIGLGKAVMERLIEELLQKGICNIALYSEPRVLGFYRPLGFVVDPDGIRGMVYSRKQRKKK</sequence>
<keyword evidence="5" id="KW-1185">Reference proteome</keyword>
<organism evidence="4 5">
    <name type="scientific">Rubroshorea leprosula</name>
    <dbReference type="NCBI Taxonomy" id="152421"/>
    <lineage>
        <taxon>Eukaryota</taxon>
        <taxon>Viridiplantae</taxon>
        <taxon>Streptophyta</taxon>
        <taxon>Embryophyta</taxon>
        <taxon>Tracheophyta</taxon>
        <taxon>Spermatophyta</taxon>
        <taxon>Magnoliopsida</taxon>
        <taxon>eudicotyledons</taxon>
        <taxon>Gunneridae</taxon>
        <taxon>Pentapetalae</taxon>
        <taxon>rosids</taxon>
        <taxon>malvids</taxon>
        <taxon>Malvales</taxon>
        <taxon>Dipterocarpaceae</taxon>
        <taxon>Rubroshorea</taxon>
    </lineage>
</organism>
<proteinExistence type="predicted"/>
<dbReference type="InterPro" id="IPR016181">
    <property type="entry name" value="Acyl_CoA_acyltransferase"/>
</dbReference>
<name>A0AAV5HZ80_9ROSI</name>
<dbReference type="Proteomes" id="UP001054252">
    <property type="component" value="Unassembled WGS sequence"/>
</dbReference>
<keyword evidence="2" id="KW-0012">Acyltransferase</keyword>
<evidence type="ECO:0000259" key="3">
    <source>
        <dbReference type="PROSITE" id="PS51186"/>
    </source>
</evidence>
<dbReference type="EMBL" id="BPVZ01000004">
    <property type="protein sequence ID" value="GKU90459.1"/>
    <property type="molecule type" value="Genomic_DNA"/>
</dbReference>